<keyword evidence="2" id="KW-1185">Reference proteome</keyword>
<name>A0A8S0W0T8_CYCAE</name>
<gene>
    <name evidence="1" type="ORF">AAE3_LOCUS12973</name>
</gene>
<reference evidence="1 2" key="1">
    <citation type="submission" date="2020-01" db="EMBL/GenBank/DDBJ databases">
        <authorList>
            <person name="Gupta K D."/>
        </authorList>
    </citation>
    <scope>NUCLEOTIDE SEQUENCE [LARGE SCALE GENOMIC DNA]</scope>
</reference>
<dbReference type="Proteomes" id="UP000467700">
    <property type="component" value="Unassembled WGS sequence"/>
</dbReference>
<proteinExistence type="predicted"/>
<comment type="caution">
    <text evidence="1">The sequence shown here is derived from an EMBL/GenBank/DDBJ whole genome shotgun (WGS) entry which is preliminary data.</text>
</comment>
<organism evidence="1 2">
    <name type="scientific">Cyclocybe aegerita</name>
    <name type="common">Black poplar mushroom</name>
    <name type="synonym">Agrocybe aegerita</name>
    <dbReference type="NCBI Taxonomy" id="1973307"/>
    <lineage>
        <taxon>Eukaryota</taxon>
        <taxon>Fungi</taxon>
        <taxon>Dikarya</taxon>
        <taxon>Basidiomycota</taxon>
        <taxon>Agaricomycotina</taxon>
        <taxon>Agaricomycetes</taxon>
        <taxon>Agaricomycetidae</taxon>
        <taxon>Agaricales</taxon>
        <taxon>Agaricineae</taxon>
        <taxon>Bolbitiaceae</taxon>
        <taxon>Cyclocybe</taxon>
    </lineage>
</organism>
<dbReference type="AlphaFoldDB" id="A0A8S0W0T8"/>
<dbReference type="EMBL" id="CACVBS010000095">
    <property type="protein sequence ID" value="CAA7270714.1"/>
    <property type="molecule type" value="Genomic_DNA"/>
</dbReference>
<evidence type="ECO:0000313" key="2">
    <source>
        <dbReference type="Proteomes" id="UP000467700"/>
    </source>
</evidence>
<accession>A0A8S0W0T8</accession>
<protein>
    <submittedName>
        <fullName evidence="1">Uncharacterized protein</fullName>
    </submittedName>
</protein>
<sequence>MSKGSKEGAKNQPRVSAIQASALKTLNLTRRQRPSTFFYLPSELLRDPLVSGVLERVTSLAISSPVCQDLAAFWGPKVFRRPSLYPQYWLLRSSQFPVHRRPKRLHALKFTLKTSIFPGCIDMHQKKDRNISSLNFFLRRPHKRGTEEGIKRYRTAMVETSMTRVADARHAGLLNFHSSGGTFVPLSTLSDVYIEWADEMIGFVHTEY</sequence>
<evidence type="ECO:0000313" key="1">
    <source>
        <dbReference type="EMBL" id="CAA7270714.1"/>
    </source>
</evidence>